<dbReference type="SMART" id="SM00086">
    <property type="entry name" value="PAC"/>
    <property type="match status" value="2"/>
</dbReference>
<dbReference type="Pfam" id="PF13426">
    <property type="entry name" value="PAS_9"/>
    <property type="match status" value="2"/>
</dbReference>
<keyword evidence="8" id="KW-0472">Membrane</keyword>
<name>A0ABW6IF56_9CYAN</name>
<dbReference type="InterPro" id="IPR036890">
    <property type="entry name" value="HATPase_C_sf"/>
</dbReference>
<gene>
    <name evidence="12" type="ORF">ACFVKH_10975</name>
</gene>
<feature type="transmembrane region" description="Helical" evidence="8">
    <location>
        <begin position="20"/>
        <end position="41"/>
    </location>
</feature>
<dbReference type="InterPro" id="IPR036097">
    <property type="entry name" value="HisK_dim/P_sf"/>
</dbReference>
<dbReference type="InterPro" id="IPR001610">
    <property type="entry name" value="PAC"/>
</dbReference>
<dbReference type="Pfam" id="PF00512">
    <property type="entry name" value="HisKA"/>
    <property type="match status" value="1"/>
</dbReference>
<evidence type="ECO:0000256" key="1">
    <source>
        <dbReference type="ARBA" id="ARBA00000085"/>
    </source>
</evidence>
<dbReference type="PANTHER" id="PTHR43304:SF1">
    <property type="entry name" value="PAC DOMAIN-CONTAINING PROTEIN"/>
    <property type="match status" value="1"/>
</dbReference>
<dbReference type="RefSeq" id="WP_377964897.1">
    <property type="nucleotide sequence ID" value="NZ_JBHZOL010000071.1"/>
</dbReference>
<evidence type="ECO:0000313" key="12">
    <source>
        <dbReference type="EMBL" id="MFE4106802.1"/>
    </source>
</evidence>
<organism evidence="12 13">
    <name type="scientific">Almyronema epifaneia S1</name>
    <dbReference type="NCBI Taxonomy" id="2991925"/>
    <lineage>
        <taxon>Bacteria</taxon>
        <taxon>Bacillati</taxon>
        <taxon>Cyanobacteriota</taxon>
        <taxon>Cyanophyceae</taxon>
        <taxon>Nodosilineales</taxon>
        <taxon>Nodosilineaceae</taxon>
        <taxon>Almyronema</taxon>
        <taxon>Almyronema epifaneia</taxon>
    </lineage>
</organism>
<reference evidence="12 13" key="1">
    <citation type="submission" date="2024-10" db="EMBL/GenBank/DDBJ databases">
        <authorList>
            <person name="Ratan Roy A."/>
            <person name="Morales Sandoval P.H."/>
            <person name="De Los Santos Villalobos S."/>
            <person name="Chakraborty S."/>
            <person name="Mukherjee J."/>
        </authorList>
    </citation>
    <scope>NUCLEOTIDE SEQUENCE [LARGE SCALE GENOMIC DNA]</scope>
    <source>
        <strain evidence="12 13">S1</strain>
    </source>
</reference>
<keyword evidence="13" id="KW-1185">Reference proteome</keyword>
<dbReference type="Pfam" id="PF02518">
    <property type="entry name" value="HATPase_c"/>
    <property type="match status" value="1"/>
</dbReference>
<evidence type="ECO:0000256" key="6">
    <source>
        <dbReference type="ARBA" id="ARBA00023012"/>
    </source>
</evidence>
<keyword evidence="7" id="KW-0175">Coiled coil</keyword>
<keyword evidence="8" id="KW-1133">Transmembrane helix</keyword>
<evidence type="ECO:0000313" key="13">
    <source>
        <dbReference type="Proteomes" id="UP001600165"/>
    </source>
</evidence>
<dbReference type="CDD" id="cd00075">
    <property type="entry name" value="HATPase"/>
    <property type="match status" value="1"/>
</dbReference>
<comment type="caution">
    <text evidence="12">The sequence shown here is derived from an EMBL/GenBank/DDBJ whole genome shotgun (WGS) entry which is preliminary data.</text>
</comment>
<dbReference type="InterPro" id="IPR003594">
    <property type="entry name" value="HATPase_dom"/>
</dbReference>
<feature type="domain" description="PAS" evidence="10">
    <location>
        <begin position="258"/>
        <end position="326"/>
    </location>
</feature>
<dbReference type="Gene3D" id="3.30.450.20">
    <property type="entry name" value="PAS domain"/>
    <property type="match status" value="2"/>
</dbReference>
<dbReference type="PROSITE" id="PS50109">
    <property type="entry name" value="HIS_KIN"/>
    <property type="match status" value="1"/>
</dbReference>
<evidence type="ECO:0000256" key="7">
    <source>
        <dbReference type="SAM" id="Coils"/>
    </source>
</evidence>
<dbReference type="InterPro" id="IPR005467">
    <property type="entry name" value="His_kinase_dom"/>
</dbReference>
<accession>A0ABW6IF56</accession>
<dbReference type="PROSITE" id="PS50113">
    <property type="entry name" value="PAC"/>
    <property type="match status" value="1"/>
</dbReference>
<proteinExistence type="predicted"/>
<dbReference type="InterPro" id="IPR035965">
    <property type="entry name" value="PAS-like_dom_sf"/>
</dbReference>
<dbReference type="Gene3D" id="6.10.340.10">
    <property type="match status" value="1"/>
</dbReference>
<dbReference type="InterPro" id="IPR004358">
    <property type="entry name" value="Sig_transdc_His_kin-like_C"/>
</dbReference>
<comment type="catalytic activity">
    <reaction evidence="1">
        <text>ATP + protein L-histidine = ADP + protein N-phospho-L-histidine.</text>
        <dbReference type="EC" id="2.7.13.3"/>
    </reaction>
</comment>
<sequence>MAIKRQALFDLYKARLSRRIVFWVFASIILIEGIILIPSVYRREQELLNYKQALAAAKASGLLTRTALPPSATELLSLLQITQGDVAVGGALYRADGTLVGTFGDPPALTFAAVAAGQESLLNRRQQRYDALWRMSPLEGRYLFIVRHDTAEVRQELLAFVGRIAGLVIIISFFVTGATMIVLERLLITPVLRLRRDLLLAGQAISADQDARLIPFEAAKTYRQDELGDVVTAFEQMLLQISRAIANRKQAEAELRLSEEKFSKAFRASPNPVTISTMANGQLIEANDSFLQLHGSTLEQVLGQTALDLKLWADPRDRQQMIQTIRDRGFIRDQEYCFRTRTQAARTVLYSAEQISINGQDCILSVVNDISERKQAEEALRESEQRFRTLVEQAADAIFVVNQQGRFVDVNQQACRSLGYSRSELLQRSVLEVQQSLTPARFSQVWNTVLSTNKSLTIEGVHRRRSGSQFPVEVRLGLLEFGSDRLILALARDISERKQAEAALARLAEIGELAAMIVHEVRNPLTTVLMGLSSFKRLDLPERAKMRLAFALEESERLQRLLNEILLYAKQQTLTLVELDVYALLQELLTALQAMPAACDRQIQLKHFDRAAVILGDIDKLKQVFINLVSNACEAIAVGDQVTCQIEVEPSPHQVVIRVHNGGEPIPPEVLPKLTQPFFTTKSSGNGLGLAITKRIIEAHGGQLAIASTSAAGTTVTVTLPLKSADASAQIP</sequence>
<dbReference type="SUPFAM" id="SSF55785">
    <property type="entry name" value="PYP-like sensor domain (PAS domain)"/>
    <property type="match status" value="2"/>
</dbReference>
<keyword evidence="3" id="KW-0597">Phosphoprotein</keyword>
<dbReference type="PRINTS" id="PR00344">
    <property type="entry name" value="BCTRLSENSOR"/>
</dbReference>
<dbReference type="Gene3D" id="1.10.287.130">
    <property type="match status" value="1"/>
</dbReference>
<evidence type="ECO:0000259" key="9">
    <source>
        <dbReference type="PROSITE" id="PS50109"/>
    </source>
</evidence>
<feature type="transmembrane region" description="Helical" evidence="8">
    <location>
        <begin position="157"/>
        <end position="183"/>
    </location>
</feature>
<dbReference type="Gene3D" id="3.30.565.10">
    <property type="entry name" value="Histidine kinase-like ATPase, C-terminal domain"/>
    <property type="match status" value="1"/>
</dbReference>
<evidence type="ECO:0000256" key="2">
    <source>
        <dbReference type="ARBA" id="ARBA00012438"/>
    </source>
</evidence>
<feature type="coiled-coil region" evidence="7">
    <location>
        <begin position="234"/>
        <end position="261"/>
    </location>
</feature>
<dbReference type="SMART" id="SM00388">
    <property type="entry name" value="HisKA"/>
    <property type="match status" value="1"/>
</dbReference>
<feature type="domain" description="PAS" evidence="10">
    <location>
        <begin position="383"/>
        <end position="431"/>
    </location>
</feature>
<dbReference type="Proteomes" id="UP001600165">
    <property type="component" value="Unassembled WGS sequence"/>
</dbReference>
<dbReference type="PANTHER" id="PTHR43304">
    <property type="entry name" value="PHYTOCHROME-LIKE PROTEIN CPH1"/>
    <property type="match status" value="1"/>
</dbReference>
<dbReference type="InterPro" id="IPR000700">
    <property type="entry name" value="PAS-assoc_C"/>
</dbReference>
<evidence type="ECO:0000256" key="4">
    <source>
        <dbReference type="ARBA" id="ARBA00022679"/>
    </source>
</evidence>
<dbReference type="CDD" id="cd00082">
    <property type="entry name" value="HisKA"/>
    <property type="match status" value="1"/>
</dbReference>
<evidence type="ECO:0000256" key="3">
    <source>
        <dbReference type="ARBA" id="ARBA00022553"/>
    </source>
</evidence>
<dbReference type="SUPFAM" id="SSF55874">
    <property type="entry name" value="ATPase domain of HSP90 chaperone/DNA topoisomerase II/histidine kinase"/>
    <property type="match status" value="1"/>
</dbReference>
<dbReference type="PROSITE" id="PS50112">
    <property type="entry name" value="PAS"/>
    <property type="match status" value="2"/>
</dbReference>
<dbReference type="SMART" id="SM00387">
    <property type="entry name" value="HATPase_c"/>
    <property type="match status" value="1"/>
</dbReference>
<keyword evidence="5" id="KW-0418">Kinase</keyword>
<dbReference type="EMBL" id="JBHZOL010000071">
    <property type="protein sequence ID" value="MFE4106802.1"/>
    <property type="molecule type" value="Genomic_DNA"/>
</dbReference>
<dbReference type="InterPro" id="IPR000014">
    <property type="entry name" value="PAS"/>
</dbReference>
<dbReference type="CDD" id="cd00130">
    <property type="entry name" value="PAS"/>
    <property type="match status" value="2"/>
</dbReference>
<dbReference type="InterPro" id="IPR052162">
    <property type="entry name" value="Sensor_kinase/Photoreceptor"/>
</dbReference>
<keyword evidence="6" id="KW-0902">Two-component regulatory system</keyword>
<dbReference type="NCBIfam" id="TIGR00229">
    <property type="entry name" value="sensory_box"/>
    <property type="match status" value="2"/>
</dbReference>
<dbReference type="SUPFAM" id="SSF47384">
    <property type="entry name" value="Homodimeric domain of signal transducing histidine kinase"/>
    <property type="match status" value="1"/>
</dbReference>
<evidence type="ECO:0000259" key="10">
    <source>
        <dbReference type="PROSITE" id="PS50112"/>
    </source>
</evidence>
<feature type="domain" description="Histidine kinase" evidence="9">
    <location>
        <begin position="516"/>
        <end position="724"/>
    </location>
</feature>
<dbReference type="InterPro" id="IPR003661">
    <property type="entry name" value="HisK_dim/P_dom"/>
</dbReference>
<dbReference type="SMART" id="SM00091">
    <property type="entry name" value="PAS"/>
    <property type="match status" value="2"/>
</dbReference>
<feature type="coiled-coil region" evidence="7">
    <location>
        <begin position="366"/>
        <end position="393"/>
    </location>
</feature>
<feature type="domain" description="PAC" evidence="11">
    <location>
        <begin position="456"/>
        <end position="506"/>
    </location>
</feature>
<protein>
    <recommendedName>
        <fullName evidence="2">histidine kinase</fullName>
        <ecNumber evidence="2">2.7.13.3</ecNumber>
    </recommendedName>
</protein>
<evidence type="ECO:0000256" key="5">
    <source>
        <dbReference type="ARBA" id="ARBA00022777"/>
    </source>
</evidence>
<evidence type="ECO:0000256" key="8">
    <source>
        <dbReference type="SAM" id="Phobius"/>
    </source>
</evidence>
<keyword evidence="4" id="KW-0808">Transferase</keyword>
<keyword evidence="8" id="KW-0812">Transmembrane</keyword>
<evidence type="ECO:0000259" key="11">
    <source>
        <dbReference type="PROSITE" id="PS50113"/>
    </source>
</evidence>
<dbReference type="EC" id="2.7.13.3" evidence="2"/>